<dbReference type="STRING" id="321146.A0A139HJV9"/>
<dbReference type="Proteomes" id="UP000070133">
    <property type="component" value="Unassembled WGS sequence"/>
</dbReference>
<feature type="domain" description="FAD/NAD(P)-binding" evidence="2">
    <location>
        <begin position="23"/>
        <end position="315"/>
    </location>
</feature>
<evidence type="ECO:0000313" key="3">
    <source>
        <dbReference type="EMBL" id="KXT02639.1"/>
    </source>
</evidence>
<reference evidence="3 4" key="1">
    <citation type="submission" date="2015-07" db="EMBL/GenBank/DDBJ databases">
        <title>Comparative genomics of the Sigatoka disease complex on banana suggests a link between parallel evolutionary changes in Pseudocercospora fijiensis and Pseudocercospora eumusae and increased virulence on the banana host.</title>
        <authorList>
            <person name="Chang T.-C."/>
            <person name="Salvucci A."/>
            <person name="Crous P.W."/>
            <person name="Stergiopoulos I."/>
        </authorList>
    </citation>
    <scope>NUCLEOTIDE SEQUENCE [LARGE SCALE GENOMIC DNA]</scope>
    <source>
        <strain evidence="3 4">CBS 114824</strain>
    </source>
</reference>
<proteinExistence type="predicted"/>
<dbReference type="PANTHER" id="PTHR43735:SF11">
    <property type="entry name" value="HYPOTHETICAL OXIDOREDUCTASE (EUROFUNG)"/>
    <property type="match status" value="1"/>
</dbReference>
<dbReference type="OrthoDB" id="202203at2759"/>
<keyword evidence="4" id="KW-1185">Reference proteome</keyword>
<dbReference type="Pfam" id="PF07992">
    <property type="entry name" value="Pyr_redox_2"/>
    <property type="match status" value="1"/>
</dbReference>
<comment type="caution">
    <text evidence="3">The sequence shown here is derived from an EMBL/GenBank/DDBJ whole genome shotgun (WGS) entry which is preliminary data.</text>
</comment>
<dbReference type="InterPro" id="IPR023753">
    <property type="entry name" value="FAD/NAD-binding_dom"/>
</dbReference>
<protein>
    <recommendedName>
        <fullName evidence="2">FAD/NAD(P)-binding domain-containing protein</fullName>
    </recommendedName>
</protein>
<evidence type="ECO:0000259" key="2">
    <source>
        <dbReference type="Pfam" id="PF07992"/>
    </source>
</evidence>
<dbReference type="GO" id="GO:0004174">
    <property type="term" value="F:electron-transferring-flavoprotein dehydrogenase activity"/>
    <property type="evidence" value="ECO:0007669"/>
    <property type="project" value="TreeGrafter"/>
</dbReference>
<gene>
    <name evidence="3" type="ORF">AC578_1162</name>
</gene>
<dbReference type="InterPro" id="IPR036188">
    <property type="entry name" value="FAD/NAD-bd_sf"/>
</dbReference>
<evidence type="ECO:0000313" key="4">
    <source>
        <dbReference type="Proteomes" id="UP000070133"/>
    </source>
</evidence>
<dbReference type="GO" id="GO:0050660">
    <property type="term" value="F:flavin adenine dinucleotide binding"/>
    <property type="evidence" value="ECO:0007669"/>
    <property type="project" value="TreeGrafter"/>
</dbReference>
<dbReference type="Gene3D" id="3.50.50.100">
    <property type="match status" value="1"/>
</dbReference>
<sequence>MLFLTTLVTLRLLLTKMASSLRNVVVVGGSYVGLNTARELMSIVPQTHRVLLIEPHTHFNHIFTFPRFAILPGHEQKAFVPYTGVFQGSSRHKVIAARANQVHPNHVEIDDTWEGSNKVPFDYLVLATGTRLAAPSMMPYDDDYSSIQYLQSYQDQLRRSQNVTIVGGGAVGVQMALDLKELYPEKDVTVVHSRDRLMQVFHPKLHQILREAFEDKGIRLITNSRAKLPTRGFRNDGQPFQVELLNGDRIDSDFVILATGQKPNNQLVDSLPTAHPSGLVNNTNGFLGVKKTLQLHDDAYHNIFAVGDIADTGLHKAARPGAAQAKVVAKNLLALIQHQKAEAEYEYSPRAIHLSLGLKRNLVFRNPNEMEGQTEPTVIEKFDGREDMGVEGMWERLNVPIRKVQEVEVRAEL</sequence>
<dbReference type="SUPFAM" id="SSF51905">
    <property type="entry name" value="FAD/NAD(P)-binding domain"/>
    <property type="match status" value="1"/>
</dbReference>
<accession>A0A139HJV9</accession>
<keyword evidence="1" id="KW-0732">Signal</keyword>
<dbReference type="PRINTS" id="PR00411">
    <property type="entry name" value="PNDRDTASEI"/>
</dbReference>
<dbReference type="GO" id="GO:0005737">
    <property type="term" value="C:cytoplasm"/>
    <property type="evidence" value="ECO:0007669"/>
    <property type="project" value="TreeGrafter"/>
</dbReference>
<dbReference type="PRINTS" id="PR00368">
    <property type="entry name" value="FADPNR"/>
</dbReference>
<dbReference type="AlphaFoldDB" id="A0A139HJV9"/>
<evidence type="ECO:0000256" key="1">
    <source>
        <dbReference type="SAM" id="SignalP"/>
    </source>
</evidence>
<dbReference type="PANTHER" id="PTHR43735">
    <property type="entry name" value="APOPTOSIS-INDUCING FACTOR 1"/>
    <property type="match status" value="1"/>
</dbReference>
<organism evidence="3 4">
    <name type="scientific">Pseudocercospora eumusae</name>
    <dbReference type="NCBI Taxonomy" id="321146"/>
    <lineage>
        <taxon>Eukaryota</taxon>
        <taxon>Fungi</taxon>
        <taxon>Dikarya</taxon>
        <taxon>Ascomycota</taxon>
        <taxon>Pezizomycotina</taxon>
        <taxon>Dothideomycetes</taxon>
        <taxon>Dothideomycetidae</taxon>
        <taxon>Mycosphaerellales</taxon>
        <taxon>Mycosphaerellaceae</taxon>
        <taxon>Pseudocercospora</taxon>
    </lineage>
</organism>
<name>A0A139HJV9_9PEZI</name>
<dbReference type="EMBL" id="LFZN01000039">
    <property type="protein sequence ID" value="KXT02639.1"/>
    <property type="molecule type" value="Genomic_DNA"/>
</dbReference>
<feature type="chain" id="PRO_5007995341" description="FAD/NAD(P)-binding domain-containing protein" evidence="1">
    <location>
        <begin position="21"/>
        <end position="413"/>
    </location>
</feature>
<feature type="signal peptide" evidence="1">
    <location>
        <begin position="1"/>
        <end position="20"/>
    </location>
</feature>
<dbReference type="EMBL" id="LFZN01000039">
    <property type="protein sequence ID" value="KXT02637.1"/>
    <property type="molecule type" value="Genomic_DNA"/>
</dbReference>